<dbReference type="AlphaFoldDB" id="A0AA88IEW9"/>
<feature type="region of interest" description="Disordered" evidence="1">
    <location>
        <begin position="95"/>
        <end position="143"/>
    </location>
</feature>
<accession>A0AA88IEW9</accession>
<dbReference type="Proteomes" id="UP001187531">
    <property type="component" value="Unassembled WGS sequence"/>
</dbReference>
<proteinExistence type="predicted"/>
<sequence length="143" mass="16297">MRDGVQKLKHIFQNKPWHNAPTLFGHAYEAYQSVSNQLDELPELSDFGESEVSVDLENLIDLYHESCYFQIPLLDDSDSMLADPKIDIAKLRQISVSTDDSESSTDLQPPPRSKNNRTHSGKKGKVVRKRSAKKNKRVKQENS</sequence>
<evidence type="ECO:0000313" key="2">
    <source>
        <dbReference type="EMBL" id="KAK2719612.1"/>
    </source>
</evidence>
<evidence type="ECO:0000256" key="1">
    <source>
        <dbReference type="SAM" id="MobiDB-lite"/>
    </source>
</evidence>
<gene>
    <name evidence="2" type="ORF">QYM36_005177</name>
</gene>
<comment type="caution">
    <text evidence="2">The sequence shown here is derived from an EMBL/GenBank/DDBJ whole genome shotgun (WGS) entry which is preliminary data.</text>
</comment>
<evidence type="ECO:0000313" key="3">
    <source>
        <dbReference type="Proteomes" id="UP001187531"/>
    </source>
</evidence>
<feature type="compositionally biased region" description="Basic residues" evidence="1">
    <location>
        <begin position="114"/>
        <end position="137"/>
    </location>
</feature>
<keyword evidence="3" id="KW-1185">Reference proteome</keyword>
<reference evidence="2" key="1">
    <citation type="submission" date="2023-07" db="EMBL/GenBank/DDBJ databases">
        <title>Chromosome-level genome assembly of Artemia franciscana.</title>
        <authorList>
            <person name="Jo E."/>
        </authorList>
    </citation>
    <scope>NUCLEOTIDE SEQUENCE</scope>
    <source>
        <tissue evidence="2">Whole body</tissue>
    </source>
</reference>
<protein>
    <submittedName>
        <fullName evidence="2">Uncharacterized protein</fullName>
    </submittedName>
</protein>
<organism evidence="2 3">
    <name type="scientific">Artemia franciscana</name>
    <name type="common">Brine shrimp</name>
    <name type="synonym">Artemia sanfranciscana</name>
    <dbReference type="NCBI Taxonomy" id="6661"/>
    <lineage>
        <taxon>Eukaryota</taxon>
        <taxon>Metazoa</taxon>
        <taxon>Ecdysozoa</taxon>
        <taxon>Arthropoda</taxon>
        <taxon>Crustacea</taxon>
        <taxon>Branchiopoda</taxon>
        <taxon>Anostraca</taxon>
        <taxon>Artemiidae</taxon>
        <taxon>Artemia</taxon>
    </lineage>
</organism>
<name>A0AA88IEW9_ARTSF</name>
<dbReference type="EMBL" id="JAVRJZ010000008">
    <property type="protein sequence ID" value="KAK2719612.1"/>
    <property type="molecule type" value="Genomic_DNA"/>
</dbReference>